<dbReference type="PIRSF" id="PIRSF002703">
    <property type="entry name" value="Thaumatin"/>
    <property type="match status" value="1"/>
</dbReference>
<proteinExistence type="inferred from homology"/>
<dbReference type="InterPro" id="IPR001938">
    <property type="entry name" value="Thaumatin"/>
</dbReference>
<protein>
    <recommendedName>
        <fullName evidence="6">Thaumatin-like protein</fullName>
    </recommendedName>
</protein>
<sequence length="329" mass="35016">MILRTTVRSRAYVLVKPQFTRSIECKALMNPSKLSSTSSSSAEDVGIKLPALLLALALVCFLQGGGGVESARVFAIINQCKTTIWPAATPGQSFGGGGFALRPGQSMVFTAPVGWSGRIWGRTECNFDQAGNGSCATGSCGSVLKCGASGATPANLAEFTLATTDFYDVSLVDGFNLPMVVRPLNGQGNCSAAGCDGDLRQDCPSELAVKVNGRTVACRSACDVFDTDQYCCRGLYGNPSTCQPTFYSKKFKAACPTAYSYAYDDPTSIFTCSNADYTITFCSNRKQSVCSYHNNRLICSGSSTSWAIMSTLISALLFTFLVLRLQFSV</sequence>
<dbReference type="CDD" id="cd09218">
    <property type="entry name" value="TLP-PA"/>
    <property type="match status" value="1"/>
</dbReference>
<name>A0A8J5RMF4_ZIZPA</name>
<keyword evidence="3" id="KW-0812">Transmembrane</keyword>
<comment type="similarity">
    <text evidence="1">Belongs to the thaumatin family.</text>
</comment>
<dbReference type="AlphaFoldDB" id="A0A8J5RMF4"/>
<dbReference type="Pfam" id="PF00314">
    <property type="entry name" value="Thaumatin"/>
    <property type="match status" value="1"/>
</dbReference>
<dbReference type="PANTHER" id="PTHR31048">
    <property type="entry name" value="OS03G0233200 PROTEIN"/>
    <property type="match status" value="1"/>
</dbReference>
<dbReference type="SMART" id="SM00205">
    <property type="entry name" value="THN"/>
    <property type="match status" value="1"/>
</dbReference>
<keyword evidence="5" id="KW-1185">Reference proteome</keyword>
<reference evidence="4" key="2">
    <citation type="submission" date="2021-02" db="EMBL/GenBank/DDBJ databases">
        <authorList>
            <person name="Kimball J.A."/>
            <person name="Haas M.W."/>
            <person name="Macchietto M."/>
            <person name="Kono T."/>
            <person name="Duquette J."/>
            <person name="Shao M."/>
        </authorList>
    </citation>
    <scope>NUCLEOTIDE SEQUENCE</scope>
    <source>
        <tissue evidence="4">Fresh leaf tissue</tissue>
    </source>
</reference>
<evidence type="ECO:0000256" key="1">
    <source>
        <dbReference type="ARBA" id="ARBA00010607"/>
    </source>
</evidence>
<accession>A0A8J5RMF4</accession>
<reference evidence="4" key="1">
    <citation type="journal article" date="2021" name="bioRxiv">
        <title>Whole Genome Assembly and Annotation of Northern Wild Rice, Zizania palustris L., Supports a Whole Genome Duplication in the Zizania Genus.</title>
        <authorList>
            <person name="Haas M."/>
            <person name="Kono T."/>
            <person name="Macchietto M."/>
            <person name="Millas R."/>
            <person name="McGilp L."/>
            <person name="Shao M."/>
            <person name="Duquette J."/>
            <person name="Hirsch C.N."/>
            <person name="Kimball J."/>
        </authorList>
    </citation>
    <scope>NUCLEOTIDE SEQUENCE</scope>
    <source>
        <tissue evidence="4">Fresh leaf tissue</tissue>
    </source>
</reference>
<keyword evidence="2" id="KW-1015">Disulfide bond</keyword>
<dbReference type="Proteomes" id="UP000729402">
    <property type="component" value="Unassembled WGS sequence"/>
</dbReference>
<evidence type="ECO:0000313" key="5">
    <source>
        <dbReference type="Proteomes" id="UP000729402"/>
    </source>
</evidence>
<dbReference type="EMBL" id="JAAALK010000953">
    <property type="protein sequence ID" value="KAG8044001.1"/>
    <property type="molecule type" value="Genomic_DNA"/>
</dbReference>
<dbReference type="OrthoDB" id="430315at2759"/>
<evidence type="ECO:0000256" key="3">
    <source>
        <dbReference type="SAM" id="Phobius"/>
    </source>
</evidence>
<dbReference type="PROSITE" id="PS51367">
    <property type="entry name" value="THAUMATIN_2"/>
    <property type="match status" value="1"/>
</dbReference>
<dbReference type="FunFam" id="2.60.110.10:FF:000002">
    <property type="entry name" value="Thaumatin-like protein 1a"/>
    <property type="match status" value="1"/>
</dbReference>
<organism evidence="4 5">
    <name type="scientific">Zizania palustris</name>
    <name type="common">Northern wild rice</name>
    <dbReference type="NCBI Taxonomy" id="103762"/>
    <lineage>
        <taxon>Eukaryota</taxon>
        <taxon>Viridiplantae</taxon>
        <taxon>Streptophyta</taxon>
        <taxon>Embryophyta</taxon>
        <taxon>Tracheophyta</taxon>
        <taxon>Spermatophyta</taxon>
        <taxon>Magnoliopsida</taxon>
        <taxon>Liliopsida</taxon>
        <taxon>Poales</taxon>
        <taxon>Poaceae</taxon>
        <taxon>BOP clade</taxon>
        <taxon>Oryzoideae</taxon>
        <taxon>Oryzeae</taxon>
        <taxon>Zizaniinae</taxon>
        <taxon>Zizania</taxon>
    </lineage>
</organism>
<keyword evidence="3" id="KW-1133">Transmembrane helix</keyword>
<evidence type="ECO:0000256" key="2">
    <source>
        <dbReference type="ARBA" id="ARBA00023157"/>
    </source>
</evidence>
<evidence type="ECO:0008006" key="6">
    <source>
        <dbReference type="Google" id="ProtNLM"/>
    </source>
</evidence>
<comment type="caution">
    <text evidence="4">The sequence shown here is derived from an EMBL/GenBank/DDBJ whole genome shotgun (WGS) entry which is preliminary data.</text>
</comment>
<evidence type="ECO:0000313" key="4">
    <source>
        <dbReference type="EMBL" id="KAG8044001.1"/>
    </source>
</evidence>
<keyword evidence="3" id="KW-0472">Membrane</keyword>
<gene>
    <name evidence="4" type="ORF">GUJ93_ZPchr0458g22428</name>
</gene>
<feature type="transmembrane region" description="Helical" evidence="3">
    <location>
        <begin position="304"/>
        <end position="323"/>
    </location>
</feature>